<evidence type="ECO:0000256" key="4">
    <source>
        <dbReference type="ARBA" id="ARBA00023284"/>
    </source>
</evidence>
<evidence type="ECO:0000259" key="6">
    <source>
        <dbReference type="PROSITE" id="PS51352"/>
    </source>
</evidence>
<dbReference type="RefSeq" id="WP_120640461.1">
    <property type="nucleotide sequence ID" value="NZ_RAQU01000205.1"/>
</dbReference>
<feature type="signal peptide" evidence="5">
    <location>
        <begin position="1"/>
        <end position="20"/>
    </location>
</feature>
<evidence type="ECO:0000313" key="10">
    <source>
        <dbReference type="Proteomes" id="UP000278036"/>
    </source>
</evidence>
<accession>A0A3A9JSG1</accession>
<dbReference type="PANTHER" id="PTHR13887">
    <property type="entry name" value="GLUTATHIONE S-TRANSFERASE KAPPA"/>
    <property type="match status" value="1"/>
</dbReference>
<keyword evidence="1 5" id="KW-0732">Signal</keyword>
<dbReference type="Gene3D" id="3.40.30.10">
    <property type="entry name" value="Glutaredoxin"/>
    <property type="match status" value="1"/>
</dbReference>
<dbReference type="Pfam" id="PF01323">
    <property type="entry name" value="DSBA"/>
    <property type="match status" value="1"/>
</dbReference>
<dbReference type="InterPro" id="IPR001853">
    <property type="entry name" value="DSBA-like_thioredoxin_dom"/>
</dbReference>
<evidence type="ECO:0000313" key="9">
    <source>
        <dbReference type="Proteomes" id="UP000274097"/>
    </source>
</evidence>
<dbReference type="PROSITE" id="PS51352">
    <property type="entry name" value="THIOREDOXIN_2"/>
    <property type="match status" value="1"/>
</dbReference>
<keyword evidence="3" id="KW-1015">Disulfide bond</keyword>
<proteinExistence type="predicted"/>
<name>A0A3A9JSG1_9PROT</name>
<gene>
    <name evidence="7" type="ORF">D6Z83_22595</name>
    <name evidence="8" type="ORF">EBE87_13590</name>
</gene>
<dbReference type="OrthoDB" id="9780147at2"/>
<organism evidence="7 10">
    <name type="scientific">Teichococcus wenyumeiae</name>
    <dbReference type="NCBI Taxonomy" id="2478470"/>
    <lineage>
        <taxon>Bacteria</taxon>
        <taxon>Pseudomonadati</taxon>
        <taxon>Pseudomonadota</taxon>
        <taxon>Alphaproteobacteria</taxon>
        <taxon>Acetobacterales</taxon>
        <taxon>Roseomonadaceae</taxon>
        <taxon>Roseomonas</taxon>
    </lineage>
</organism>
<dbReference type="InParanoid" id="A0A3A9JSG1"/>
<evidence type="ECO:0000313" key="8">
    <source>
        <dbReference type="EMBL" id="RMI20966.1"/>
    </source>
</evidence>
<dbReference type="InterPro" id="IPR036249">
    <property type="entry name" value="Thioredoxin-like_sf"/>
</dbReference>
<feature type="chain" id="PRO_5017324321" evidence="5">
    <location>
        <begin position="21"/>
        <end position="251"/>
    </location>
</feature>
<evidence type="ECO:0000256" key="3">
    <source>
        <dbReference type="ARBA" id="ARBA00023157"/>
    </source>
</evidence>
<dbReference type="CDD" id="cd03023">
    <property type="entry name" value="DsbA_Com1_like"/>
    <property type="match status" value="1"/>
</dbReference>
<dbReference type="EMBL" id="RFLX01000009">
    <property type="protein sequence ID" value="RMI20966.1"/>
    <property type="molecule type" value="Genomic_DNA"/>
</dbReference>
<comment type="caution">
    <text evidence="7">The sequence shown here is derived from an EMBL/GenBank/DDBJ whole genome shotgun (WGS) entry which is preliminary data.</text>
</comment>
<dbReference type="AlphaFoldDB" id="A0A3A9JSG1"/>
<dbReference type="EMBL" id="RAQU01000205">
    <property type="protein sequence ID" value="RKK01899.1"/>
    <property type="molecule type" value="Genomic_DNA"/>
</dbReference>
<evidence type="ECO:0000256" key="2">
    <source>
        <dbReference type="ARBA" id="ARBA00023002"/>
    </source>
</evidence>
<reference evidence="7 10" key="1">
    <citation type="submission" date="2018-09" db="EMBL/GenBank/DDBJ databases">
        <title>Roseomonas sp. nov., isolated from feces of Tibetan antelopes in the Qinghai-Tibet plateau, China.</title>
        <authorList>
            <person name="Tian Z."/>
        </authorList>
    </citation>
    <scope>NUCLEOTIDE SEQUENCE [LARGE SCALE GENOMIC DNA]</scope>
    <source>
        <strain evidence="8 9">Z23</strain>
        <strain evidence="7 10">Z24</strain>
    </source>
</reference>
<dbReference type="PANTHER" id="PTHR13887:SF14">
    <property type="entry name" value="DISULFIDE BOND FORMATION PROTEIN D"/>
    <property type="match status" value="1"/>
</dbReference>
<evidence type="ECO:0000313" key="7">
    <source>
        <dbReference type="EMBL" id="RKK01899.1"/>
    </source>
</evidence>
<keyword evidence="4" id="KW-0676">Redox-active center</keyword>
<dbReference type="GO" id="GO:0016491">
    <property type="term" value="F:oxidoreductase activity"/>
    <property type="evidence" value="ECO:0007669"/>
    <property type="project" value="UniProtKB-KW"/>
</dbReference>
<sequence>MPLPRLAALALLGLSPLPLAARAEPALSPQQRQEVIEVLRQALKSDPSILREAIAAMQQAQQQDRASAQREAIAAQADALLRNPADPVKGNPQGDVTLVEFFDARCGYCKLLHPTMDQLLKADPGIRVVLKDLPILGPASVTASKALLAAQKQGKYLPFQDALMRLRGEPTEATLKTEAERAGLDWARIKRDMDDPEIARRLAGNLALAQALSIEGTPAIVVGDRLVPGAVDLETLKQLVAEARQQPRSGG</sequence>
<dbReference type="Proteomes" id="UP000278036">
    <property type="component" value="Unassembled WGS sequence"/>
</dbReference>
<keyword evidence="2" id="KW-0560">Oxidoreductase</keyword>
<evidence type="ECO:0000256" key="5">
    <source>
        <dbReference type="SAM" id="SignalP"/>
    </source>
</evidence>
<evidence type="ECO:0000256" key="1">
    <source>
        <dbReference type="ARBA" id="ARBA00022729"/>
    </source>
</evidence>
<dbReference type="InterPro" id="IPR013766">
    <property type="entry name" value="Thioredoxin_domain"/>
</dbReference>
<dbReference type="Proteomes" id="UP000274097">
    <property type="component" value="Unassembled WGS sequence"/>
</dbReference>
<keyword evidence="9" id="KW-1185">Reference proteome</keyword>
<dbReference type="SUPFAM" id="SSF52833">
    <property type="entry name" value="Thioredoxin-like"/>
    <property type="match status" value="1"/>
</dbReference>
<feature type="domain" description="Thioredoxin" evidence="6">
    <location>
        <begin position="66"/>
        <end position="245"/>
    </location>
</feature>
<protein>
    <submittedName>
        <fullName evidence="7">DsbA family protein</fullName>
    </submittedName>
</protein>